<dbReference type="Proteomes" id="UP001165064">
    <property type="component" value="Unassembled WGS sequence"/>
</dbReference>
<comment type="caution">
    <text evidence="1">The sequence shown here is derived from an EMBL/GenBank/DDBJ whole genome shotgun (WGS) entry which is preliminary data.</text>
</comment>
<reference evidence="1" key="1">
    <citation type="submission" date="2023-04" db="EMBL/GenBank/DDBJ databases">
        <title>Ambrosiozyma monospora NBRC 10751.</title>
        <authorList>
            <person name="Ichikawa N."/>
            <person name="Sato H."/>
            <person name="Tonouchi N."/>
        </authorList>
    </citation>
    <scope>NUCLEOTIDE SEQUENCE</scope>
    <source>
        <strain evidence="1">NBRC 10751</strain>
    </source>
</reference>
<gene>
    <name evidence="1" type="ORF">Amon02_001208300</name>
</gene>
<organism evidence="1 2">
    <name type="scientific">Ambrosiozyma monospora</name>
    <name type="common">Yeast</name>
    <name type="synonym">Endomycopsis monosporus</name>
    <dbReference type="NCBI Taxonomy" id="43982"/>
    <lineage>
        <taxon>Eukaryota</taxon>
        <taxon>Fungi</taxon>
        <taxon>Dikarya</taxon>
        <taxon>Ascomycota</taxon>
        <taxon>Saccharomycotina</taxon>
        <taxon>Pichiomycetes</taxon>
        <taxon>Pichiales</taxon>
        <taxon>Pichiaceae</taxon>
        <taxon>Ambrosiozyma</taxon>
    </lineage>
</organism>
<sequence>MASNSISDISKTELPPIKNLFPPISPSSSPVEKTVSSNRGSATSTSSGSLAQNDSSSSRNPSFTLAQAATNSSITSTSSSSQQKSFSQPKSNMYTTGTRRTSTGSSGQQSSPTLQYQKQQQQQQGVSMYTDVGFELDKLTRITLNIDNTLRSTNSLSCVPWEALKSGREQLKLVGETYINWFRFKESEDNASSDESTRFSMSGNNGGILPQQQVNLPSDSSSSVSLDQHQNQPSHQHSVSYPQMSRQGQGQLFQFDGTSVNNNNSGVVPPPTAKSANIEEQAARTLTSLTEPTKRKSSSVLIKDEPMDSSMVYPTAGSPPISPKSVVVSGGLGSSLNSVSNGSSNKKLKLSPRSTNNNAKSVRSGAVNLNCYDNNGLMSSSTTNDQSLSAANGTSISMVGNTLLSGLGLMSNVPQSLASYTNLQQAQQSGMLGHQHSASFGAPLASYQLHQATNSYADQLGVAAMHNSNAGLPNYVGPIV</sequence>
<protein>
    <submittedName>
        <fullName evidence="1">Unnamed protein product</fullName>
    </submittedName>
</protein>
<evidence type="ECO:0000313" key="2">
    <source>
        <dbReference type="Proteomes" id="UP001165064"/>
    </source>
</evidence>
<dbReference type="EMBL" id="BSXS01014009">
    <property type="protein sequence ID" value="GMF04759.1"/>
    <property type="molecule type" value="Genomic_DNA"/>
</dbReference>
<evidence type="ECO:0000313" key="1">
    <source>
        <dbReference type="EMBL" id="GMF04759.1"/>
    </source>
</evidence>
<keyword evidence="2" id="KW-1185">Reference proteome</keyword>
<proteinExistence type="predicted"/>
<accession>A0ACB5U9K3</accession>
<name>A0ACB5U9K3_AMBMO</name>